<proteinExistence type="predicted"/>
<keyword evidence="4 6" id="KW-0472">Membrane</keyword>
<feature type="region of interest" description="Disordered" evidence="5">
    <location>
        <begin position="294"/>
        <end position="313"/>
    </location>
</feature>
<name>A0ABU8Y9D7_9MICO</name>
<feature type="domain" description="HTTM-like" evidence="7">
    <location>
        <begin position="5"/>
        <end position="279"/>
    </location>
</feature>
<evidence type="ECO:0000256" key="4">
    <source>
        <dbReference type="ARBA" id="ARBA00023136"/>
    </source>
</evidence>
<dbReference type="SMART" id="SM00752">
    <property type="entry name" value="HTTM"/>
    <property type="match status" value="1"/>
</dbReference>
<dbReference type="PANTHER" id="PTHR39535:SF2">
    <property type="entry name" value="HTTM DOMAIN-CONTAINING PROTEIN"/>
    <property type="match status" value="1"/>
</dbReference>
<gene>
    <name evidence="8" type="ORF">WMN62_07600</name>
</gene>
<feature type="transmembrane region" description="Helical" evidence="6">
    <location>
        <begin position="69"/>
        <end position="89"/>
    </location>
</feature>
<feature type="transmembrane region" description="Helical" evidence="6">
    <location>
        <begin position="212"/>
        <end position="234"/>
    </location>
</feature>
<evidence type="ECO:0000259" key="7">
    <source>
        <dbReference type="SMART" id="SM00752"/>
    </source>
</evidence>
<protein>
    <recommendedName>
        <fullName evidence="7">HTTM-like domain-containing protein</fullName>
    </recommendedName>
</protein>
<evidence type="ECO:0000256" key="3">
    <source>
        <dbReference type="ARBA" id="ARBA00022989"/>
    </source>
</evidence>
<dbReference type="InterPro" id="IPR011020">
    <property type="entry name" value="HTTM-like"/>
</dbReference>
<organism evidence="8 9">
    <name type="scientific">Curtobacterium citreum</name>
    <dbReference type="NCBI Taxonomy" id="2036"/>
    <lineage>
        <taxon>Bacteria</taxon>
        <taxon>Bacillati</taxon>
        <taxon>Actinomycetota</taxon>
        <taxon>Actinomycetes</taxon>
        <taxon>Micrococcales</taxon>
        <taxon>Microbacteriaceae</taxon>
        <taxon>Curtobacterium</taxon>
    </lineage>
</organism>
<comment type="subcellular location">
    <subcellularLocation>
        <location evidence="1">Endomembrane system</location>
        <topology evidence="1">Multi-pass membrane protein</topology>
    </subcellularLocation>
</comment>
<sequence>MSVWGRSPHGFQLTLARSVLALSTFLVLLLNPTSVLLHDPSLVDATPSSCTGIASAGAFCLAPPDLAELARWLLVAMCVPTLLGVMPAASAPLHAYAAFSLASNTVGIEGGDYLETTVSVVLAVVCCTDRRWNGWRPRDTALPRRRNIPAHVLFLALKAQLAYVYLEAATVKQAHPIWADGSALWYWVQQPNFGARSEVRELLEWVLSHGTLLHAATWGVIVTEYVLAVSVLAARRRTPRLLTLGVSATLHLVFSLVLGLVTFEISMLGAMLVLMWRSGDALPWRFFRLARHGSDECGDRSSHPGALLQSTEK</sequence>
<dbReference type="PANTHER" id="PTHR39535">
    <property type="entry name" value="SPORULATION-DELAYING PROTEIN SDPB"/>
    <property type="match status" value="1"/>
</dbReference>
<feature type="transmembrane region" description="Helical" evidence="6">
    <location>
        <begin position="241"/>
        <end position="274"/>
    </location>
</feature>
<keyword evidence="2 6" id="KW-0812">Transmembrane</keyword>
<dbReference type="Proteomes" id="UP001370299">
    <property type="component" value="Unassembled WGS sequence"/>
</dbReference>
<reference evidence="8 9" key="1">
    <citation type="submission" date="2024-03" db="EMBL/GenBank/DDBJ databases">
        <title>Whole genomes of four grape xylem sap localized bacterial endophytes.</title>
        <authorList>
            <person name="Kumar G."/>
            <person name="Savka M.A."/>
        </authorList>
    </citation>
    <scope>NUCLEOTIDE SEQUENCE [LARGE SCALE GENOMIC DNA]</scope>
    <source>
        <strain evidence="8 9">RIT_GXS8</strain>
    </source>
</reference>
<accession>A0ABU8Y9D7</accession>
<evidence type="ECO:0000256" key="1">
    <source>
        <dbReference type="ARBA" id="ARBA00004127"/>
    </source>
</evidence>
<evidence type="ECO:0000256" key="5">
    <source>
        <dbReference type="SAM" id="MobiDB-lite"/>
    </source>
</evidence>
<dbReference type="InterPro" id="IPR052964">
    <property type="entry name" value="Sporulation_signal_mat"/>
</dbReference>
<evidence type="ECO:0000256" key="2">
    <source>
        <dbReference type="ARBA" id="ARBA00022692"/>
    </source>
</evidence>
<evidence type="ECO:0000313" key="9">
    <source>
        <dbReference type="Proteomes" id="UP001370299"/>
    </source>
</evidence>
<dbReference type="RefSeq" id="WP_340197464.1">
    <property type="nucleotide sequence ID" value="NZ_JBBKAP010000068.1"/>
</dbReference>
<keyword evidence="3 6" id="KW-1133">Transmembrane helix</keyword>
<evidence type="ECO:0000313" key="8">
    <source>
        <dbReference type="EMBL" id="MEK0171329.1"/>
    </source>
</evidence>
<evidence type="ECO:0000256" key="6">
    <source>
        <dbReference type="SAM" id="Phobius"/>
    </source>
</evidence>
<comment type="caution">
    <text evidence="8">The sequence shown here is derived from an EMBL/GenBank/DDBJ whole genome shotgun (WGS) entry which is preliminary data.</text>
</comment>
<keyword evidence="9" id="KW-1185">Reference proteome</keyword>
<dbReference type="EMBL" id="JBBLYY010000041">
    <property type="protein sequence ID" value="MEK0171329.1"/>
    <property type="molecule type" value="Genomic_DNA"/>
</dbReference>